<name>A0A2X2IZT5_SPHMU</name>
<proteinExistence type="predicted"/>
<gene>
    <name evidence="1" type="ORF">NCTC11343_01405</name>
</gene>
<reference evidence="1 2" key="1">
    <citation type="submission" date="2018-06" db="EMBL/GenBank/DDBJ databases">
        <authorList>
            <consortium name="Pathogen Informatics"/>
            <person name="Doyle S."/>
        </authorList>
    </citation>
    <scope>NUCLEOTIDE SEQUENCE [LARGE SCALE GENOMIC DNA]</scope>
    <source>
        <strain evidence="1 2">NCTC11343</strain>
    </source>
</reference>
<protein>
    <submittedName>
        <fullName evidence="1">Uncharacterized protein</fullName>
    </submittedName>
</protein>
<dbReference type="AlphaFoldDB" id="A0A2X2IZT5"/>
<sequence>MQKLMKHKNIIISILSLLSLIIYSQKSSAQFFEDSQAPLSQKWYKIETKNFQLIFPEEMKSKAPTLADQVNRSLRTTARNYKITPRKIPFIIHNTNLQTNGFVQLSPRKSELYSTAGAEPDNQTWLPNLILHESRHVSQFDKLTGKLRAPFFEQLALAYYGLTVPSWYFEGDATLTETIYSEGGEEDYPLLKCPSKRTFNRITAIVLINIYWGPIKI</sequence>
<evidence type="ECO:0000313" key="2">
    <source>
        <dbReference type="Proteomes" id="UP000251241"/>
    </source>
</evidence>
<dbReference type="EMBL" id="UAUU01000005">
    <property type="protein sequence ID" value="SPZ84856.1"/>
    <property type="molecule type" value="Genomic_DNA"/>
</dbReference>
<dbReference type="Proteomes" id="UP000251241">
    <property type="component" value="Unassembled WGS sequence"/>
</dbReference>
<accession>A0A2X2IZT5</accession>
<organism evidence="1 2">
    <name type="scientific">Sphingobacterium multivorum</name>
    <dbReference type="NCBI Taxonomy" id="28454"/>
    <lineage>
        <taxon>Bacteria</taxon>
        <taxon>Pseudomonadati</taxon>
        <taxon>Bacteroidota</taxon>
        <taxon>Sphingobacteriia</taxon>
        <taxon>Sphingobacteriales</taxon>
        <taxon>Sphingobacteriaceae</taxon>
        <taxon>Sphingobacterium</taxon>
    </lineage>
</organism>
<evidence type="ECO:0000313" key="1">
    <source>
        <dbReference type="EMBL" id="SPZ84856.1"/>
    </source>
</evidence>